<dbReference type="OrthoDB" id="400941at2"/>
<keyword evidence="1" id="KW-0812">Transmembrane</keyword>
<reference evidence="2 3" key="1">
    <citation type="submission" date="2019-01" db="EMBL/GenBank/DDBJ databases">
        <authorList>
            <consortium name="Pathogen Informatics"/>
        </authorList>
    </citation>
    <scope>NUCLEOTIDE SEQUENCE [LARGE SCALE GENOMIC DNA]</scope>
    <source>
        <strain evidence="2 3">NCTC10181</strain>
    </source>
</reference>
<feature type="transmembrane region" description="Helical" evidence="1">
    <location>
        <begin position="6"/>
        <end position="24"/>
    </location>
</feature>
<accession>A0A449B158</accession>
<dbReference type="GO" id="GO:0009401">
    <property type="term" value="P:phosphoenolpyruvate-dependent sugar phosphotransferase system"/>
    <property type="evidence" value="ECO:0007669"/>
    <property type="project" value="InterPro"/>
</dbReference>
<dbReference type="EMBL" id="LR215036">
    <property type="protein sequence ID" value="VEU74316.1"/>
    <property type="molecule type" value="Genomic_DNA"/>
</dbReference>
<dbReference type="InterPro" id="IPR036878">
    <property type="entry name" value="Glu_permease_IIB"/>
</dbReference>
<keyword evidence="1" id="KW-0472">Membrane</keyword>
<dbReference type="RefSeq" id="WP_129725158.1">
    <property type="nucleotide sequence ID" value="NZ_LR215036.1"/>
</dbReference>
<dbReference type="AlphaFoldDB" id="A0A449B158"/>
<dbReference type="KEGG" id="mcit:NCTC10181_00151"/>
<evidence type="ECO:0000313" key="2">
    <source>
        <dbReference type="EMBL" id="VEU74316.1"/>
    </source>
</evidence>
<evidence type="ECO:0000313" key="3">
    <source>
        <dbReference type="Proteomes" id="UP000290985"/>
    </source>
</evidence>
<organism evidence="2 3">
    <name type="scientific">Mycoplasmopsis citelli</name>
    <dbReference type="NCBI Taxonomy" id="171281"/>
    <lineage>
        <taxon>Bacteria</taxon>
        <taxon>Bacillati</taxon>
        <taxon>Mycoplasmatota</taxon>
        <taxon>Mycoplasmoidales</taxon>
        <taxon>Metamycoplasmataceae</taxon>
        <taxon>Mycoplasmopsis</taxon>
    </lineage>
</organism>
<dbReference type="Proteomes" id="UP000290985">
    <property type="component" value="Chromosome"/>
</dbReference>
<dbReference type="SUPFAM" id="SSF55604">
    <property type="entry name" value="Glucose permease domain IIB"/>
    <property type="match status" value="1"/>
</dbReference>
<proteinExistence type="predicted"/>
<evidence type="ECO:0000256" key="1">
    <source>
        <dbReference type="SAM" id="Phobius"/>
    </source>
</evidence>
<dbReference type="GO" id="GO:0008982">
    <property type="term" value="F:protein-N(PI)-phosphohistidine-sugar phosphotransferase activity"/>
    <property type="evidence" value="ECO:0007669"/>
    <property type="project" value="InterPro"/>
</dbReference>
<protein>
    <submittedName>
        <fullName evidence="2">PTS system IIB component</fullName>
    </submittedName>
</protein>
<gene>
    <name evidence="2" type="ORF">NCTC10181_00151</name>
</gene>
<name>A0A449B158_9BACT</name>
<sequence>MYTKSKFKLIFYSLITFGLIWIKWKKQIKHQKNTIYQVDKLPFNEEVFLGCFDNLEQIINIELKPSRVNVFFNSSPQVNVEKLKKLKGISGILVSSNKISIILGEFSQATYLLLKNKKEF</sequence>
<keyword evidence="3" id="KW-1185">Reference proteome</keyword>
<keyword evidence="1" id="KW-1133">Transmembrane helix</keyword>